<organism evidence="1 2">
    <name type="scientific">Arctium lappa</name>
    <name type="common">Greater burdock</name>
    <name type="synonym">Lappa major</name>
    <dbReference type="NCBI Taxonomy" id="4217"/>
    <lineage>
        <taxon>Eukaryota</taxon>
        <taxon>Viridiplantae</taxon>
        <taxon>Streptophyta</taxon>
        <taxon>Embryophyta</taxon>
        <taxon>Tracheophyta</taxon>
        <taxon>Spermatophyta</taxon>
        <taxon>Magnoliopsida</taxon>
        <taxon>eudicotyledons</taxon>
        <taxon>Gunneridae</taxon>
        <taxon>Pentapetalae</taxon>
        <taxon>asterids</taxon>
        <taxon>campanulids</taxon>
        <taxon>Asterales</taxon>
        <taxon>Asteraceae</taxon>
        <taxon>Carduoideae</taxon>
        <taxon>Cardueae</taxon>
        <taxon>Arctiinae</taxon>
        <taxon>Arctium</taxon>
    </lineage>
</organism>
<name>A0ACB9C5V4_ARCLA</name>
<comment type="caution">
    <text evidence="1">The sequence shown here is derived from an EMBL/GenBank/DDBJ whole genome shotgun (WGS) entry which is preliminary data.</text>
</comment>
<reference evidence="1 2" key="2">
    <citation type="journal article" date="2022" name="Mol. Ecol. Resour.">
        <title>The genomes of chicory, endive, great burdock and yacon provide insights into Asteraceae paleo-polyploidization history and plant inulin production.</title>
        <authorList>
            <person name="Fan W."/>
            <person name="Wang S."/>
            <person name="Wang H."/>
            <person name="Wang A."/>
            <person name="Jiang F."/>
            <person name="Liu H."/>
            <person name="Zhao H."/>
            <person name="Xu D."/>
            <person name="Zhang Y."/>
        </authorList>
    </citation>
    <scope>NUCLEOTIDE SEQUENCE [LARGE SCALE GENOMIC DNA]</scope>
    <source>
        <strain evidence="2">cv. Niubang</strain>
    </source>
</reference>
<proteinExistence type="predicted"/>
<keyword evidence="2" id="KW-1185">Reference proteome</keyword>
<reference evidence="2" key="1">
    <citation type="journal article" date="2022" name="Mol. Ecol. Resour.">
        <title>The genomes of chicory, endive, great burdock and yacon provide insights into Asteraceae palaeo-polyploidization history and plant inulin production.</title>
        <authorList>
            <person name="Fan W."/>
            <person name="Wang S."/>
            <person name="Wang H."/>
            <person name="Wang A."/>
            <person name="Jiang F."/>
            <person name="Liu H."/>
            <person name="Zhao H."/>
            <person name="Xu D."/>
            <person name="Zhang Y."/>
        </authorList>
    </citation>
    <scope>NUCLEOTIDE SEQUENCE [LARGE SCALE GENOMIC DNA]</scope>
    <source>
        <strain evidence="2">cv. Niubang</strain>
    </source>
</reference>
<evidence type="ECO:0000313" key="1">
    <source>
        <dbReference type="EMBL" id="KAI3729653.1"/>
    </source>
</evidence>
<dbReference type="Proteomes" id="UP001055879">
    <property type="component" value="Linkage Group LG05"/>
</dbReference>
<gene>
    <name evidence="1" type="ORF">L6452_18315</name>
</gene>
<sequence length="790" mass="89363">MMAKLFLRLNICTTNLSKGGGKGEWRKKDSDKIVCKDLVGKNCTVTNSVDLPYPDSYGIFRAERYGNLYAVNFPTLFATRFVCLLEKASKAQSWTWHRRLSHQNFKAIDKLARQGIVKGLPKMRFEKDSLCPACEKGKMKRSLHESKTESSSSTPMELIHMDLCGPMRTQSINDLIIAFIKKIKVRIQFSIETLRSDNGTKFKNDTLQSYLTSVGISHNFSVSYTPQQNGVVERKNQTLVEDVRTMLAYYGQPMCYILNDRDNLGKFDKKADEGYFVGYSLTSKAYRVYNRRTKCIMESVNVSFDENTTLTSKQNSSELKLKGKASIQSRIEPKSTQPKFPNSSTVTSELDLLFLEAFMDICADFDKSGASASTSEVPIITKDIYESSEPVTTTTSSGISTPNVSDNTNTEYASADTNSGREVPSTSSIIPELPESKTPEQDVPSISEVVPTILDEYNEHSTEESIQPLPSTTRWTNDHPLHNIIGDIQSGVKTRAASANFCLYSSFLSSLELKKVYEALRDPDWILAMQAKLLQFDRNKVWRLIPLSKGKSMIGTKWVFRNKRDEAGVVVRNKALLVAKVYYQSKSIDHDETFAPVARIETIRIFLSYAAHKNFTVYQMDVKSAFLNGILHEEVAWLNLEVLLIRITLIIYQANPKESHLIVVKRILRYLKGTPELGLWYPKDSSFELTAYTDDDHAGCKLDQKSTSGSCQFLGDKLVSWTSKKQKCVSTSTAKAEYVAAASFQHSKTKHIDLRYHFIKDHVEKGDIEMHFVQTDYQLADLFTKPLDEK</sequence>
<dbReference type="EMBL" id="CM042051">
    <property type="protein sequence ID" value="KAI3729653.1"/>
    <property type="molecule type" value="Genomic_DNA"/>
</dbReference>
<evidence type="ECO:0000313" key="2">
    <source>
        <dbReference type="Proteomes" id="UP001055879"/>
    </source>
</evidence>
<accession>A0ACB9C5V4</accession>
<protein>
    <submittedName>
        <fullName evidence="1">Uncharacterized protein</fullName>
    </submittedName>
</protein>